<dbReference type="InterPro" id="IPR051395">
    <property type="entry name" value="Cytochrome_c_Peroxidase/MauG"/>
</dbReference>
<feature type="binding site" description="covalent" evidence="11">
    <location>
        <position position="222"/>
    </location>
    <ligand>
        <name>heme c</name>
        <dbReference type="ChEBI" id="CHEBI:61717"/>
        <label>2</label>
    </ligand>
</feature>
<keyword evidence="7" id="KW-0574">Periplasm</keyword>
<evidence type="ECO:0000259" key="13">
    <source>
        <dbReference type="PROSITE" id="PS51007"/>
    </source>
</evidence>
<evidence type="ECO:0000256" key="1">
    <source>
        <dbReference type="ARBA" id="ARBA00004418"/>
    </source>
</evidence>
<keyword evidence="8" id="KW-0249">Electron transport</keyword>
<feature type="binding site" description="axial binding residue" evidence="12">
    <location>
        <position position="77"/>
    </location>
    <ligand>
        <name>heme c</name>
        <dbReference type="ChEBI" id="CHEBI:61717"/>
        <label>1</label>
    </ligand>
    <ligandPart>
        <name>Fe</name>
        <dbReference type="ChEBI" id="CHEBI:18248"/>
    </ligandPart>
</feature>
<keyword evidence="6" id="KW-0732">Signal</keyword>
<dbReference type="InterPro" id="IPR036909">
    <property type="entry name" value="Cyt_c-like_dom_sf"/>
</dbReference>
<keyword evidence="2" id="KW-0813">Transport</keyword>
<dbReference type="AlphaFoldDB" id="A0A0C1TK20"/>
<keyword evidence="4 11" id="KW-0349">Heme</keyword>
<comment type="subcellular location">
    <subcellularLocation>
        <location evidence="1">Periplasm</location>
    </subcellularLocation>
</comment>
<dbReference type="InterPro" id="IPR026259">
    <property type="entry name" value="MauG/Cytc_peroxidase"/>
</dbReference>
<dbReference type="PANTHER" id="PTHR30600">
    <property type="entry name" value="CYTOCHROME C PEROXIDASE-RELATED"/>
    <property type="match status" value="1"/>
</dbReference>
<dbReference type="GO" id="GO:0042597">
    <property type="term" value="C:periplasmic space"/>
    <property type="evidence" value="ECO:0007669"/>
    <property type="project" value="UniProtKB-SubCell"/>
</dbReference>
<keyword evidence="5 12" id="KW-0479">Metal-binding</keyword>
<dbReference type="GO" id="GO:0020037">
    <property type="term" value="F:heme binding"/>
    <property type="evidence" value="ECO:0007669"/>
    <property type="project" value="InterPro"/>
</dbReference>
<evidence type="ECO:0000256" key="4">
    <source>
        <dbReference type="ARBA" id="ARBA00022617"/>
    </source>
</evidence>
<dbReference type="SUPFAM" id="SSF46626">
    <property type="entry name" value="Cytochrome c"/>
    <property type="match status" value="2"/>
</dbReference>
<dbReference type="RefSeq" id="WP_039642668.1">
    <property type="nucleotide sequence ID" value="NZ_JXBL01000001.1"/>
</dbReference>
<dbReference type="EMBL" id="JXBL01000001">
    <property type="protein sequence ID" value="KIE41164.1"/>
    <property type="molecule type" value="Genomic_DNA"/>
</dbReference>
<reference evidence="14 15" key="1">
    <citation type="submission" date="2015-01" db="EMBL/GenBank/DDBJ databases">
        <title>Genome sequence of the anaerobic bacterium Geobacter soli GSS01, a dissimilatory Fe(III) reducer from soil.</title>
        <authorList>
            <person name="Yang G."/>
            <person name="Zhou S."/>
        </authorList>
    </citation>
    <scope>NUCLEOTIDE SEQUENCE [LARGE SCALE GENOMIC DNA]</scope>
    <source>
        <strain evidence="14 15">GSS01</strain>
    </source>
</reference>
<keyword evidence="3 14" id="KW-0575">Peroxidase</keyword>
<keyword evidence="9" id="KW-0560">Oxidoreductase</keyword>
<evidence type="ECO:0000256" key="12">
    <source>
        <dbReference type="PIRSR" id="PIRSR000294-2"/>
    </source>
</evidence>
<evidence type="ECO:0000256" key="11">
    <source>
        <dbReference type="PIRSR" id="PIRSR000294-1"/>
    </source>
</evidence>
<dbReference type="Pfam" id="PF03150">
    <property type="entry name" value="CCP_MauG"/>
    <property type="match status" value="1"/>
</dbReference>
<evidence type="ECO:0000256" key="9">
    <source>
        <dbReference type="ARBA" id="ARBA00023002"/>
    </source>
</evidence>
<evidence type="ECO:0000313" key="15">
    <source>
        <dbReference type="Proteomes" id="UP000031433"/>
    </source>
</evidence>
<gene>
    <name evidence="14" type="ORF">SE37_00200</name>
</gene>
<dbReference type="FunFam" id="1.10.760.10:FF:000004">
    <property type="entry name" value="Cytochrome c peroxidase"/>
    <property type="match status" value="1"/>
</dbReference>
<organism evidence="14 15">
    <name type="scientific">Geobacter soli</name>
    <dbReference type="NCBI Taxonomy" id="1510391"/>
    <lineage>
        <taxon>Bacteria</taxon>
        <taxon>Pseudomonadati</taxon>
        <taxon>Thermodesulfobacteriota</taxon>
        <taxon>Desulfuromonadia</taxon>
        <taxon>Geobacterales</taxon>
        <taxon>Geobacteraceae</taxon>
        <taxon>Geobacter</taxon>
    </lineage>
</organism>
<feature type="binding site" description="covalent" evidence="11">
    <location>
        <position position="219"/>
    </location>
    <ligand>
        <name>heme c</name>
        <dbReference type="ChEBI" id="CHEBI:61717"/>
        <label>2</label>
    </ligand>
</feature>
<dbReference type="Pfam" id="PF00034">
    <property type="entry name" value="Cytochrom_C"/>
    <property type="match status" value="1"/>
</dbReference>
<protein>
    <submittedName>
        <fullName evidence="14">Cytochrome C peroxidase</fullName>
    </submittedName>
</protein>
<evidence type="ECO:0000256" key="8">
    <source>
        <dbReference type="ARBA" id="ARBA00022982"/>
    </source>
</evidence>
<dbReference type="InterPro" id="IPR009056">
    <property type="entry name" value="Cyt_c-like_dom"/>
</dbReference>
<feature type="binding site" description="axial binding residue" evidence="12">
    <location>
        <position position="297"/>
    </location>
    <ligand>
        <name>heme c</name>
        <dbReference type="ChEBI" id="CHEBI:61717"/>
        <label>2</label>
    </ligand>
    <ligandPart>
        <name>Fe</name>
        <dbReference type="ChEBI" id="CHEBI:18248"/>
    </ligandPart>
</feature>
<evidence type="ECO:0000256" key="3">
    <source>
        <dbReference type="ARBA" id="ARBA00022559"/>
    </source>
</evidence>
<dbReference type="GO" id="GO:0004130">
    <property type="term" value="F:cytochrome-c peroxidase activity"/>
    <property type="evidence" value="ECO:0007669"/>
    <property type="project" value="TreeGrafter"/>
</dbReference>
<feature type="domain" description="Cytochrome c" evidence="13">
    <location>
        <begin position="51"/>
        <end position="182"/>
    </location>
</feature>
<dbReference type="InterPro" id="IPR004852">
    <property type="entry name" value="Di-haem_cyt_c_peroxidsae"/>
</dbReference>
<dbReference type="Proteomes" id="UP000031433">
    <property type="component" value="Unassembled WGS sequence"/>
</dbReference>
<evidence type="ECO:0000256" key="10">
    <source>
        <dbReference type="ARBA" id="ARBA00023004"/>
    </source>
</evidence>
<evidence type="ECO:0000256" key="7">
    <source>
        <dbReference type="ARBA" id="ARBA00022764"/>
    </source>
</evidence>
<sequence>MKTRNLAWGMALTLVAGVAWGKEDVMKRAQGLFKPIPANPPVMKDNPASPARVELGRMLFFDPRLSASHIISCNTCHNVGLGGTDLLETSIGHGWQKGPRNSPTVLNAVYNIAQFWDGRAEDLAAQAKGPVQASVEMNNKPENLVATLKSIPGYPPLFRKAFPGQGDPVTFDNVAKAIEVFEATLITPDAPFDKYLKGNRKAISTTAEQGLALFLDKGCAACHSGVNMGGTGYFPFGVREDPGPEVRPVDDTGRFKVTSTAADKYVFRSPSLRNVAITMPYFHSGKVWKLKDAVKIMGSAQLGTTITDTEAEKIVTFLDTLTGAQPKIMHPVLPPNSDDTPRPVSN</sequence>
<keyword evidence="15" id="KW-1185">Reference proteome</keyword>
<comment type="cofactor">
    <cofactor evidence="11">
        <name>heme</name>
        <dbReference type="ChEBI" id="CHEBI:30413"/>
    </cofactor>
    <text evidence="11">Binds 2 heme groups.</text>
</comment>
<dbReference type="PIRSF" id="PIRSF000294">
    <property type="entry name" value="Cytochrome-c_peroxidase"/>
    <property type="match status" value="1"/>
</dbReference>
<dbReference type="Gene3D" id="1.10.760.10">
    <property type="entry name" value="Cytochrome c-like domain"/>
    <property type="match status" value="2"/>
</dbReference>
<evidence type="ECO:0000256" key="6">
    <source>
        <dbReference type="ARBA" id="ARBA00022729"/>
    </source>
</evidence>
<evidence type="ECO:0000256" key="5">
    <source>
        <dbReference type="ARBA" id="ARBA00022723"/>
    </source>
</evidence>
<comment type="PTM">
    <text evidence="11">Binds 2 heme groups per subunit.</text>
</comment>
<evidence type="ECO:0000313" key="14">
    <source>
        <dbReference type="EMBL" id="KIE41164.1"/>
    </source>
</evidence>
<feature type="binding site" description="axial binding residue" evidence="12">
    <location>
        <position position="93"/>
    </location>
    <ligand>
        <name>heme c</name>
        <dbReference type="ChEBI" id="CHEBI:61717"/>
        <label>1</label>
    </ligand>
    <ligandPart>
        <name>Fe</name>
        <dbReference type="ChEBI" id="CHEBI:18248"/>
    </ligandPart>
</feature>
<evidence type="ECO:0000256" key="2">
    <source>
        <dbReference type="ARBA" id="ARBA00022448"/>
    </source>
</evidence>
<dbReference type="GO" id="GO:0009055">
    <property type="term" value="F:electron transfer activity"/>
    <property type="evidence" value="ECO:0007669"/>
    <property type="project" value="InterPro"/>
</dbReference>
<comment type="caution">
    <text evidence="14">The sequence shown here is derived from an EMBL/GenBank/DDBJ whole genome shotgun (WGS) entry which is preliminary data.</text>
</comment>
<dbReference type="GO" id="GO:0046872">
    <property type="term" value="F:metal ion binding"/>
    <property type="evidence" value="ECO:0007669"/>
    <property type="project" value="UniProtKB-KW"/>
</dbReference>
<proteinExistence type="predicted"/>
<feature type="domain" description="Cytochrome c" evidence="13">
    <location>
        <begin position="205"/>
        <end position="322"/>
    </location>
</feature>
<feature type="binding site" description="axial binding residue" evidence="12">
    <location>
        <position position="223"/>
    </location>
    <ligand>
        <name>heme c</name>
        <dbReference type="ChEBI" id="CHEBI:61717"/>
        <label>2</label>
    </ligand>
    <ligandPart>
        <name>Fe</name>
        <dbReference type="ChEBI" id="CHEBI:18248"/>
    </ligandPart>
</feature>
<feature type="binding site" description="covalent" evidence="11">
    <location>
        <position position="76"/>
    </location>
    <ligand>
        <name>heme c</name>
        <dbReference type="ChEBI" id="CHEBI:61717"/>
        <label>1</label>
    </ligand>
</feature>
<dbReference type="PROSITE" id="PS51007">
    <property type="entry name" value="CYTC"/>
    <property type="match status" value="2"/>
</dbReference>
<name>A0A0C1TK20_9BACT</name>
<keyword evidence="10 12" id="KW-0408">Iron</keyword>
<accession>A0A0C1TK20</accession>
<feature type="binding site" description="covalent" evidence="11">
    <location>
        <position position="73"/>
    </location>
    <ligand>
        <name>heme c</name>
        <dbReference type="ChEBI" id="CHEBI:61717"/>
        <label>1</label>
    </ligand>
</feature>
<dbReference type="PANTHER" id="PTHR30600:SF7">
    <property type="entry name" value="CYTOCHROME C PEROXIDASE-RELATED"/>
    <property type="match status" value="1"/>
</dbReference>